<evidence type="ECO:0000256" key="1">
    <source>
        <dbReference type="SAM" id="SignalP"/>
    </source>
</evidence>
<protein>
    <recommendedName>
        <fullName evidence="4">CBM-cenC domain-containing protein</fullName>
    </recommendedName>
</protein>
<name>U7PKU4_SPOS1</name>
<dbReference type="InterPro" id="IPR008979">
    <property type="entry name" value="Galactose-bd-like_sf"/>
</dbReference>
<sequence length="207" mass="20877">MKASFILAVGLTWVSAAMGSRCKPSSVSSSVSSVSSPPVSSTVSSVSSVSSASSSASASATCSGNFIVDGDFSDNKLPPAWTVSGTGNAEVNPNCYAHGVSCAHLETGPTSAAISQVVTTVSGTIYDISFSYFILAASKNPTLTVLQDGVVVETIQLNVGPTHTWIQAPVVQVTATGTQTTISFSVNAVPGGEGNIQLANIGMCAYS</sequence>
<reference evidence="3" key="1">
    <citation type="journal article" date="2014" name="Genome Announc.">
        <title>Genome sequence of the pathogenic fungus Sporothrix schenckii (ATCC 58251).</title>
        <authorList>
            <person name="Cuomo C.A."/>
            <person name="Rodriguez-Del Valle N."/>
            <person name="Perez-Sanchez L."/>
            <person name="Abouelleil A."/>
            <person name="Goldberg J."/>
            <person name="Young S."/>
            <person name="Zeng Q."/>
            <person name="Birren B.W."/>
        </authorList>
    </citation>
    <scope>NUCLEOTIDE SEQUENCE [LARGE SCALE GENOMIC DNA]</scope>
    <source>
        <strain evidence="3">ATCC 58251 / de Perez 2211183</strain>
    </source>
</reference>
<feature type="signal peptide" evidence="1">
    <location>
        <begin position="1"/>
        <end position="19"/>
    </location>
</feature>
<gene>
    <name evidence="2" type="ORF">HMPREF1624_07095</name>
</gene>
<proteinExistence type="predicted"/>
<accession>U7PKU4</accession>
<dbReference type="EMBL" id="KI440850">
    <property type="protein sequence ID" value="ERS96187.1"/>
    <property type="molecule type" value="Genomic_DNA"/>
</dbReference>
<keyword evidence="1" id="KW-0732">Signal</keyword>
<dbReference type="HOGENOM" id="CLU_1278353_0_0_1"/>
<dbReference type="OrthoDB" id="10360802at2759"/>
<dbReference type="Gene3D" id="2.60.120.260">
    <property type="entry name" value="Galactose-binding domain-like"/>
    <property type="match status" value="1"/>
</dbReference>
<dbReference type="AlphaFoldDB" id="U7PKU4"/>
<dbReference type="eggNOG" id="ENOG502SFFQ">
    <property type="taxonomic scope" value="Eukaryota"/>
</dbReference>
<organism evidence="2 3">
    <name type="scientific">Sporothrix schenckii (strain ATCC 58251 / de Perez 2211183)</name>
    <name type="common">Rose-picker's disease fungus</name>
    <dbReference type="NCBI Taxonomy" id="1391915"/>
    <lineage>
        <taxon>Eukaryota</taxon>
        <taxon>Fungi</taxon>
        <taxon>Dikarya</taxon>
        <taxon>Ascomycota</taxon>
        <taxon>Pezizomycotina</taxon>
        <taxon>Sordariomycetes</taxon>
        <taxon>Sordariomycetidae</taxon>
        <taxon>Ophiostomatales</taxon>
        <taxon>Ophiostomataceae</taxon>
        <taxon>Sporothrix</taxon>
    </lineage>
</organism>
<keyword evidence="3" id="KW-1185">Reference proteome</keyword>
<dbReference type="Proteomes" id="UP000018087">
    <property type="component" value="Unassembled WGS sequence"/>
</dbReference>
<dbReference type="SUPFAM" id="SSF49785">
    <property type="entry name" value="Galactose-binding domain-like"/>
    <property type="match status" value="1"/>
</dbReference>
<evidence type="ECO:0008006" key="4">
    <source>
        <dbReference type="Google" id="ProtNLM"/>
    </source>
</evidence>
<evidence type="ECO:0000313" key="2">
    <source>
        <dbReference type="EMBL" id="ERS96187.1"/>
    </source>
</evidence>
<evidence type="ECO:0000313" key="3">
    <source>
        <dbReference type="Proteomes" id="UP000018087"/>
    </source>
</evidence>
<feature type="chain" id="PRO_5004686321" description="CBM-cenC domain-containing protein" evidence="1">
    <location>
        <begin position="20"/>
        <end position="207"/>
    </location>
</feature>
<dbReference type="STRING" id="1391915.U7PKU4"/>